<dbReference type="SMR" id="A0A7I8XFG6"/>
<dbReference type="GO" id="GO:0008270">
    <property type="term" value="F:zinc ion binding"/>
    <property type="evidence" value="ECO:0007669"/>
    <property type="project" value="UniProtKB-KW"/>
</dbReference>
<dbReference type="FunFam" id="4.10.1000.10:FF:000005">
    <property type="entry name" value="cleavage and polyadenylation specificity factor subunit 4"/>
    <property type="match status" value="1"/>
</dbReference>
<keyword evidence="7 14" id="KW-0863">Zinc-finger</keyword>
<keyword evidence="6 13" id="KW-0547">Nucleotide-binding</keyword>
<keyword evidence="5" id="KW-0677">Repeat</keyword>
<keyword evidence="8 14" id="KW-0862">Zinc</keyword>
<dbReference type="PANTHER" id="PTHR11895:SF7">
    <property type="entry name" value="GLUTAMYL-TRNA(GLN) AMIDOTRANSFERASE SUBUNIT A, MITOCHONDRIAL"/>
    <property type="match status" value="1"/>
</dbReference>
<keyword evidence="9 13" id="KW-0067">ATP-binding</keyword>
<protein>
    <recommendedName>
        <fullName evidence="13">Glutamyl-tRNA(Gln) amidotransferase subunit A, mitochondrial</fullName>
        <shortName evidence="13">Glu-AdT subunit A</shortName>
        <ecNumber evidence="13">6.3.5.7</ecNumber>
    </recommendedName>
</protein>
<keyword evidence="18" id="KW-1185">Reference proteome</keyword>
<dbReference type="GO" id="GO:0070681">
    <property type="term" value="P:glutaminyl-tRNAGln biosynthesis via transamidation"/>
    <property type="evidence" value="ECO:0007669"/>
    <property type="project" value="UniProtKB-UniRule"/>
</dbReference>
<evidence type="ECO:0000256" key="7">
    <source>
        <dbReference type="ARBA" id="ARBA00022771"/>
    </source>
</evidence>
<dbReference type="GO" id="GO:0030956">
    <property type="term" value="C:glutamyl-tRNA(Gln) amidotransferase complex"/>
    <property type="evidence" value="ECO:0007669"/>
    <property type="project" value="UniProtKB-UniRule"/>
</dbReference>
<feature type="domain" description="CCHC-type" evidence="16">
    <location>
        <begin position="211"/>
        <end position="225"/>
    </location>
</feature>
<dbReference type="Gene3D" id="4.10.60.10">
    <property type="entry name" value="Zinc finger, CCHC-type"/>
    <property type="match status" value="1"/>
</dbReference>
<dbReference type="Gene3D" id="3.90.1300.10">
    <property type="entry name" value="Amidase signature (AS) domain"/>
    <property type="match status" value="1"/>
</dbReference>
<feature type="domain" description="C3H1-type" evidence="15">
    <location>
        <begin position="139"/>
        <end position="163"/>
    </location>
</feature>
<dbReference type="SMART" id="SM00343">
    <property type="entry name" value="ZnF_C2HC"/>
    <property type="match status" value="2"/>
</dbReference>
<keyword evidence="13" id="KW-0496">Mitochondrion</keyword>
<dbReference type="Proteomes" id="UP000582659">
    <property type="component" value="Unassembled WGS sequence"/>
</dbReference>
<feature type="domain" description="C3H1-type" evidence="15">
    <location>
        <begin position="164"/>
        <end position="190"/>
    </location>
</feature>
<reference evidence="17" key="1">
    <citation type="submission" date="2020-09" db="EMBL/GenBank/DDBJ databases">
        <authorList>
            <person name="Kikuchi T."/>
        </authorList>
    </citation>
    <scope>NUCLEOTIDE SEQUENCE</scope>
    <source>
        <strain evidence="17">Ka4C1</strain>
    </source>
</reference>
<dbReference type="GO" id="GO:0006397">
    <property type="term" value="P:mRNA processing"/>
    <property type="evidence" value="ECO:0007669"/>
    <property type="project" value="UniProtKB-KW"/>
</dbReference>
<evidence type="ECO:0000256" key="10">
    <source>
        <dbReference type="ARBA" id="ARBA00022884"/>
    </source>
</evidence>
<evidence type="ECO:0000256" key="4">
    <source>
        <dbReference type="ARBA" id="ARBA00022723"/>
    </source>
</evidence>
<evidence type="ECO:0000313" key="17">
    <source>
        <dbReference type="EMBL" id="CAD5224237.1"/>
    </source>
</evidence>
<comment type="subcellular location">
    <subcellularLocation>
        <location evidence="13">Mitochondrion</location>
    </subcellularLocation>
    <subcellularLocation>
        <location evidence="1">Nucleus</location>
    </subcellularLocation>
</comment>
<dbReference type="Pfam" id="PF01425">
    <property type="entry name" value="Amidase"/>
    <property type="match status" value="1"/>
</dbReference>
<feature type="domain" description="C3H1-type" evidence="15">
    <location>
        <begin position="83"/>
        <end position="110"/>
    </location>
</feature>
<dbReference type="GO" id="GO:0005524">
    <property type="term" value="F:ATP binding"/>
    <property type="evidence" value="ECO:0007669"/>
    <property type="project" value="UniProtKB-KW"/>
</dbReference>
<dbReference type="GO" id="GO:0005739">
    <property type="term" value="C:mitochondrion"/>
    <property type="evidence" value="ECO:0007669"/>
    <property type="project" value="UniProtKB-SubCell"/>
</dbReference>
<dbReference type="InterPro" id="IPR036928">
    <property type="entry name" value="AS_sf"/>
</dbReference>
<feature type="zinc finger region" description="C3H1-type" evidence="14">
    <location>
        <begin position="139"/>
        <end position="163"/>
    </location>
</feature>
<dbReference type="GO" id="GO:0003723">
    <property type="term" value="F:RNA binding"/>
    <property type="evidence" value="ECO:0007669"/>
    <property type="project" value="UniProtKB-KW"/>
</dbReference>
<dbReference type="OrthoDB" id="421993at2759"/>
<dbReference type="SUPFAM" id="SSF75304">
    <property type="entry name" value="Amidase signature (AS) enzymes"/>
    <property type="match status" value="1"/>
</dbReference>
<evidence type="ECO:0000259" key="16">
    <source>
        <dbReference type="PROSITE" id="PS50158"/>
    </source>
</evidence>
<keyword evidence="3" id="KW-0507">mRNA processing</keyword>
<evidence type="ECO:0000256" key="5">
    <source>
        <dbReference type="ARBA" id="ARBA00022737"/>
    </source>
</evidence>
<feature type="zinc finger region" description="C3H1-type" evidence="14">
    <location>
        <begin position="111"/>
        <end position="138"/>
    </location>
</feature>
<dbReference type="PANTHER" id="PTHR11895">
    <property type="entry name" value="TRANSAMIDASE"/>
    <property type="match status" value="1"/>
</dbReference>
<keyword evidence="4 14" id="KW-0479">Metal-binding</keyword>
<dbReference type="GO" id="GO:0019899">
    <property type="term" value="F:enzyme binding"/>
    <property type="evidence" value="ECO:0007669"/>
    <property type="project" value="UniProtKB-ARBA"/>
</dbReference>
<dbReference type="InterPro" id="IPR036875">
    <property type="entry name" value="Znf_CCHC_sf"/>
</dbReference>
<dbReference type="PROSITE" id="PS50103">
    <property type="entry name" value="ZF_C3H1"/>
    <property type="match status" value="4"/>
</dbReference>
<dbReference type="InterPro" id="IPR001878">
    <property type="entry name" value="Znf_CCHC"/>
</dbReference>
<evidence type="ECO:0000313" key="18">
    <source>
        <dbReference type="Proteomes" id="UP000659654"/>
    </source>
</evidence>
<feature type="active site" description="Charge relay system" evidence="13">
    <location>
        <position position="324"/>
    </location>
</feature>
<dbReference type="EMBL" id="CAJFCV020000004">
    <property type="protein sequence ID" value="CAG9112997.1"/>
    <property type="molecule type" value="Genomic_DNA"/>
</dbReference>
<evidence type="ECO:0000256" key="8">
    <source>
        <dbReference type="ARBA" id="ARBA00022833"/>
    </source>
</evidence>
<evidence type="ECO:0000256" key="3">
    <source>
        <dbReference type="ARBA" id="ARBA00022664"/>
    </source>
</evidence>
<evidence type="ECO:0000256" key="6">
    <source>
        <dbReference type="ARBA" id="ARBA00022741"/>
    </source>
</evidence>
<keyword evidence="11 13" id="KW-0648">Protein biosynthesis</keyword>
<keyword evidence="10" id="KW-0694">RNA-binding</keyword>
<dbReference type="Pfam" id="PF00642">
    <property type="entry name" value="zf-CCCH"/>
    <property type="match status" value="1"/>
</dbReference>
<feature type="active site" description="Acyl-ester intermediate" evidence="13">
    <location>
        <position position="429"/>
    </location>
</feature>
<dbReference type="SUPFAM" id="SSF90229">
    <property type="entry name" value="CCCH zinc finger"/>
    <property type="match status" value="1"/>
</dbReference>
<feature type="zinc finger region" description="C3H1-type" evidence="14">
    <location>
        <begin position="164"/>
        <end position="190"/>
    </location>
</feature>
<dbReference type="InterPro" id="IPR004412">
    <property type="entry name" value="GatA"/>
</dbReference>
<dbReference type="EC" id="6.3.5.7" evidence="13"/>
<dbReference type="GO" id="GO:0050567">
    <property type="term" value="F:glutaminyl-tRNA synthase (glutamine-hydrolyzing) activity"/>
    <property type="evidence" value="ECO:0007669"/>
    <property type="project" value="UniProtKB-UniRule"/>
</dbReference>
<dbReference type="InterPro" id="IPR000120">
    <property type="entry name" value="Amidase"/>
</dbReference>
<organism evidence="17 18">
    <name type="scientific">Bursaphelenchus xylophilus</name>
    <name type="common">Pinewood nematode worm</name>
    <name type="synonym">Aphelenchoides xylophilus</name>
    <dbReference type="NCBI Taxonomy" id="6326"/>
    <lineage>
        <taxon>Eukaryota</taxon>
        <taxon>Metazoa</taxon>
        <taxon>Ecdysozoa</taxon>
        <taxon>Nematoda</taxon>
        <taxon>Chromadorea</taxon>
        <taxon>Rhabditida</taxon>
        <taxon>Tylenchina</taxon>
        <taxon>Tylenchomorpha</taxon>
        <taxon>Aphelenchoidea</taxon>
        <taxon>Aphelenchoididae</taxon>
        <taxon>Bursaphelenchus</taxon>
    </lineage>
</organism>
<dbReference type="EMBL" id="CAJFDI010000004">
    <property type="protein sequence ID" value="CAD5224237.1"/>
    <property type="molecule type" value="Genomic_DNA"/>
</dbReference>
<dbReference type="GO" id="GO:0005634">
    <property type="term" value="C:nucleus"/>
    <property type="evidence" value="ECO:0007669"/>
    <property type="project" value="UniProtKB-SubCell"/>
</dbReference>
<evidence type="ECO:0000256" key="12">
    <source>
        <dbReference type="ARBA" id="ARBA00023242"/>
    </source>
</evidence>
<evidence type="ECO:0000256" key="11">
    <source>
        <dbReference type="ARBA" id="ARBA00022917"/>
    </source>
</evidence>
<evidence type="ECO:0000256" key="2">
    <source>
        <dbReference type="ARBA" id="ARBA00022598"/>
    </source>
</evidence>
<comment type="subunit">
    <text evidence="13">Subunit of the heterotrimeric GatCAB amidotransferase (AdT) complex, composed of A, B and C subunits.</text>
</comment>
<feature type="active site" description="Charge relay system" evidence="13">
    <location>
        <position position="405"/>
    </location>
</feature>
<dbReference type="InterPro" id="IPR036855">
    <property type="entry name" value="Znf_CCCH_sf"/>
</dbReference>
<accession>A0A7I8XFG6</accession>
<dbReference type="HAMAP" id="MF_00120">
    <property type="entry name" value="GatA"/>
    <property type="match status" value="1"/>
</dbReference>
<dbReference type="AlphaFoldDB" id="A0A7I8XFG6"/>
<evidence type="ECO:0000256" key="14">
    <source>
        <dbReference type="PROSITE-ProRule" id="PRU00723"/>
    </source>
</evidence>
<evidence type="ECO:0000256" key="13">
    <source>
        <dbReference type="HAMAP-Rule" id="MF_03150"/>
    </source>
</evidence>
<comment type="caution">
    <text evidence="17">The sequence shown here is derived from an EMBL/GenBank/DDBJ whole genome shotgun (WGS) entry which is preliminary data.</text>
</comment>
<dbReference type="InterPro" id="IPR000571">
    <property type="entry name" value="Znf_CCCH"/>
</dbReference>
<dbReference type="GO" id="GO:0032543">
    <property type="term" value="P:mitochondrial translation"/>
    <property type="evidence" value="ECO:0007669"/>
    <property type="project" value="UniProtKB-UniRule"/>
</dbReference>
<dbReference type="Gene3D" id="4.10.1000.10">
    <property type="entry name" value="Zinc finger, CCCH-type"/>
    <property type="match status" value="1"/>
</dbReference>
<feature type="zinc finger region" description="C3H1-type" evidence="14">
    <location>
        <begin position="83"/>
        <end position="110"/>
    </location>
</feature>
<gene>
    <name evidence="17" type="ORF">BXYJ_LOCUS7943</name>
</gene>
<feature type="domain" description="C3H1-type" evidence="15">
    <location>
        <begin position="111"/>
        <end position="138"/>
    </location>
</feature>
<name>A0A7I8XFG6_BURXY</name>
<evidence type="ECO:0000256" key="1">
    <source>
        <dbReference type="ARBA" id="ARBA00004123"/>
    </source>
</evidence>
<keyword evidence="2 13" id="KW-0436">Ligase</keyword>
<dbReference type="SUPFAM" id="SSF57756">
    <property type="entry name" value="Retrovirus zinc finger-like domains"/>
    <property type="match status" value="1"/>
</dbReference>
<dbReference type="InterPro" id="IPR023631">
    <property type="entry name" value="Amidase_dom"/>
</dbReference>
<comment type="catalytic activity">
    <reaction evidence="13">
        <text>L-glutamyl-tRNA(Gln) + L-glutamine + ATP + H2O = L-glutaminyl-tRNA(Gln) + L-glutamate + ADP + phosphate + H(+)</text>
        <dbReference type="Rhea" id="RHEA:17521"/>
        <dbReference type="Rhea" id="RHEA-COMP:9681"/>
        <dbReference type="Rhea" id="RHEA-COMP:9684"/>
        <dbReference type="ChEBI" id="CHEBI:15377"/>
        <dbReference type="ChEBI" id="CHEBI:15378"/>
        <dbReference type="ChEBI" id="CHEBI:29985"/>
        <dbReference type="ChEBI" id="CHEBI:30616"/>
        <dbReference type="ChEBI" id="CHEBI:43474"/>
        <dbReference type="ChEBI" id="CHEBI:58359"/>
        <dbReference type="ChEBI" id="CHEBI:78520"/>
        <dbReference type="ChEBI" id="CHEBI:78521"/>
        <dbReference type="ChEBI" id="CHEBI:456216"/>
        <dbReference type="EC" id="6.3.5.7"/>
    </reaction>
</comment>
<dbReference type="Proteomes" id="UP000659654">
    <property type="component" value="Unassembled WGS sequence"/>
</dbReference>
<dbReference type="SMART" id="SM00356">
    <property type="entry name" value="ZnF_C3H1"/>
    <property type="match status" value="4"/>
</dbReference>
<comment type="function">
    <text evidence="13">Allows the formation of correctly charged Gln-tRNA(Gln) through the transamidation of misacylated Glu-tRNA(Gln) in the mitochondria. The reaction takes place in the presence of glutamine and ATP through an activated gamma-phospho-Glu-tRNA(Gln).</text>
</comment>
<comment type="similarity">
    <text evidence="13">Belongs to the amidase family. GatA subfamily.</text>
</comment>
<dbReference type="PROSITE" id="PS50158">
    <property type="entry name" value="ZF_CCHC"/>
    <property type="match status" value="1"/>
</dbReference>
<sequence length="730" mass="81559">MQEMEFVALSGGGTRPPLTMEERIGGCIYEYTDVEVMINEQRGARPVPFAGMDKSGRGVCIKFSRDPNSCTLGLLCPLRHLIGDKQVVCKHWLRGLCKKGDQCEFLHEYDLSKMPECYFFSRYMACSNKECPFRHIDPDSKIKDCPWYDRGFCRHGPYCKHRHRRRVLCPLYLAGFCPKGKECKLAHPSFAIPQIDRTAGPVFKVNTAITCHNCHERGHKAGNCPHLPNMGQQSFDSTFQSNGDTERKSLQEVVCFKCGEKGHYANRDDVKEKVIMVNSILKAIEKASKSREFNSLITETFDLAKKQAEEHVKNGKRPFSVVIKDNFAVEDVKMTCASKMLENYIAPYTATIASRLFAAGGCLIGKANMDEFGMGSSSINSHFGPVGNPRDRERRENDFRVAGGSSGGSAVAIAEGFADVSIGSDTGGSTRNPASFCGVFGFKPSYGLMSRYGLVPLCNAFDTPSFFTHSAEDAQKYFEICLGKDPRDLTSLDLPPSTADDLPQSLKGIKIGIPKEFHNDYVSDDTLKLWRHAVSRLREAGAEVVEEVSLPNSPYSLSCYHILTASDVQSNMARYLAIFYGHRSESEGDSFQEMIARSRTEAFSPVVRRRIFAGNFFNLKENRGKYFLQAAKVRRLIQQDFQRAFGQVDALLVPSTSHSAPLFSEVLKKSLEEKRKDDFFTQSANLCGLPAISVPYGHCGLGFPIGMQLICDYLKDEKCIQLGKFLHDIR</sequence>
<evidence type="ECO:0000256" key="9">
    <source>
        <dbReference type="ARBA" id="ARBA00022840"/>
    </source>
</evidence>
<evidence type="ECO:0000259" key="15">
    <source>
        <dbReference type="PROSITE" id="PS50103"/>
    </source>
</evidence>
<proteinExistence type="inferred from homology"/>
<keyword evidence="12" id="KW-0539">Nucleus</keyword>